<dbReference type="GeneID" id="102717385"/>
<name>J3L319_ORYBR</name>
<gene>
    <name evidence="2" type="primary">LOC102717385</name>
</gene>
<dbReference type="OrthoDB" id="639110at2759"/>
<dbReference type="InterPro" id="IPR037690">
    <property type="entry name" value="FAM204A"/>
</dbReference>
<protein>
    <submittedName>
        <fullName evidence="2">Uncharacterized protein</fullName>
    </submittedName>
</protein>
<feature type="region of interest" description="Disordered" evidence="1">
    <location>
        <begin position="1"/>
        <end position="53"/>
    </location>
</feature>
<feature type="compositionally biased region" description="Basic residues" evidence="1">
    <location>
        <begin position="74"/>
        <end position="86"/>
    </location>
</feature>
<proteinExistence type="predicted"/>
<dbReference type="RefSeq" id="XP_006644553.2">
    <property type="nucleotide sequence ID" value="XM_006644490.3"/>
</dbReference>
<dbReference type="EnsemblPlants" id="OB01G36250.1">
    <property type="protein sequence ID" value="OB01G36250.1"/>
    <property type="gene ID" value="OB01G36250"/>
</dbReference>
<reference evidence="2" key="1">
    <citation type="journal article" date="2013" name="Nat. Commun.">
        <title>Whole-genome sequencing of Oryza brachyantha reveals mechanisms underlying Oryza genome evolution.</title>
        <authorList>
            <person name="Chen J."/>
            <person name="Huang Q."/>
            <person name="Gao D."/>
            <person name="Wang J."/>
            <person name="Lang Y."/>
            <person name="Liu T."/>
            <person name="Li B."/>
            <person name="Bai Z."/>
            <person name="Luis Goicoechea J."/>
            <person name="Liang C."/>
            <person name="Chen C."/>
            <person name="Zhang W."/>
            <person name="Sun S."/>
            <person name="Liao Y."/>
            <person name="Zhang X."/>
            <person name="Yang L."/>
            <person name="Song C."/>
            <person name="Wang M."/>
            <person name="Shi J."/>
            <person name="Liu G."/>
            <person name="Liu J."/>
            <person name="Zhou H."/>
            <person name="Zhou W."/>
            <person name="Yu Q."/>
            <person name="An N."/>
            <person name="Chen Y."/>
            <person name="Cai Q."/>
            <person name="Wang B."/>
            <person name="Liu B."/>
            <person name="Min J."/>
            <person name="Huang Y."/>
            <person name="Wu H."/>
            <person name="Li Z."/>
            <person name="Zhang Y."/>
            <person name="Yin Y."/>
            <person name="Song W."/>
            <person name="Jiang J."/>
            <person name="Jackson S.A."/>
            <person name="Wing R.A."/>
            <person name="Wang J."/>
            <person name="Chen M."/>
        </authorList>
    </citation>
    <scope>NUCLEOTIDE SEQUENCE [LARGE SCALE GENOMIC DNA]</scope>
    <source>
        <strain evidence="2">cv. IRGC 101232</strain>
    </source>
</reference>
<sequence>MASMEAASKEDQMGGGGGAGDAYGGDEAKRKEDPLASSRLLDPDFKPSKLSQDRLDKFKELQKKWLQIKEQPKCKGKSRGNTKKNSKVTSDCRVADKDESTSNVAIDVQHTSSPAGFQVDLSSSFPPRNKRKLHWGLDVKERWERKANM</sequence>
<dbReference type="HOGENOM" id="CLU_138836_1_0_1"/>
<dbReference type="PANTHER" id="PTHR14386:SF2">
    <property type="entry name" value="PROTEIN FAM204A"/>
    <property type="match status" value="1"/>
</dbReference>
<dbReference type="PANTHER" id="PTHR14386">
    <property type="entry name" value="PROTEIN FAM204A"/>
    <property type="match status" value="1"/>
</dbReference>
<reference evidence="2" key="2">
    <citation type="submission" date="2013-04" db="UniProtKB">
        <authorList>
            <consortium name="EnsemblPlants"/>
        </authorList>
    </citation>
    <scope>IDENTIFICATION</scope>
</reference>
<keyword evidence="3" id="KW-1185">Reference proteome</keyword>
<organism evidence="2">
    <name type="scientific">Oryza brachyantha</name>
    <name type="common">malo sina</name>
    <dbReference type="NCBI Taxonomy" id="4533"/>
    <lineage>
        <taxon>Eukaryota</taxon>
        <taxon>Viridiplantae</taxon>
        <taxon>Streptophyta</taxon>
        <taxon>Embryophyta</taxon>
        <taxon>Tracheophyta</taxon>
        <taxon>Spermatophyta</taxon>
        <taxon>Magnoliopsida</taxon>
        <taxon>Liliopsida</taxon>
        <taxon>Poales</taxon>
        <taxon>Poaceae</taxon>
        <taxon>BOP clade</taxon>
        <taxon>Oryzoideae</taxon>
        <taxon>Oryzeae</taxon>
        <taxon>Oryzinae</taxon>
        <taxon>Oryza</taxon>
    </lineage>
</organism>
<dbReference type="Gramene" id="OB01G36250.1">
    <property type="protein sequence ID" value="OB01G36250.1"/>
    <property type="gene ID" value="OB01G36250"/>
</dbReference>
<feature type="region of interest" description="Disordered" evidence="1">
    <location>
        <begin position="68"/>
        <end position="109"/>
    </location>
</feature>
<dbReference type="AlphaFoldDB" id="J3L319"/>
<evidence type="ECO:0000313" key="2">
    <source>
        <dbReference type="EnsemblPlants" id="OB01G36250.1"/>
    </source>
</evidence>
<evidence type="ECO:0000256" key="1">
    <source>
        <dbReference type="SAM" id="MobiDB-lite"/>
    </source>
</evidence>
<feature type="compositionally biased region" description="Gly residues" evidence="1">
    <location>
        <begin position="13"/>
        <end position="23"/>
    </location>
</feature>
<dbReference type="OMA" id="WGLDIKE"/>
<dbReference type="Proteomes" id="UP000006038">
    <property type="component" value="Chromosome 1"/>
</dbReference>
<accession>J3L319</accession>
<feature type="compositionally biased region" description="Basic and acidic residues" evidence="1">
    <location>
        <begin position="41"/>
        <end position="53"/>
    </location>
</feature>
<dbReference type="eggNOG" id="ENOG502S7QI">
    <property type="taxonomic scope" value="Eukaryota"/>
</dbReference>
<evidence type="ECO:0000313" key="3">
    <source>
        <dbReference type="Proteomes" id="UP000006038"/>
    </source>
</evidence>